<dbReference type="OrthoDB" id="795001at2"/>
<protein>
    <submittedName>
        <fullName evidence="2">AraC family transcriptional regulator</fullName>
    </submittedName>
</protein>
<dbReference type="Pfam" id="PF06445">
    <property type="entry name" value="GyrI-like"/>
    <property type="match status" value="1"/>
</dbReference>
<dbReference type="EMBL" id="AXCW01000074">
    <property type="protein sequence ID" value="EYR63713.1"/>
    <property type="molecule type" value="Genomic_DNA"/>
</dbReference>
<gene>
    <name evidence="2" type="ORF">N866_18710</name>
</gene>
<proteinExistence type="predicted"/>
<feature type="domain" description="AraC effector-binding" evidence="1">
    <location>
        <begin position="1"/>
        <end position="152"/>
    </location>
</feature>
<reference evidence="2 3" key="1">
    <citation type="submission" date="2014-01" db="EMBL/GenBank/DDBJ databases">
        <title>Actinotalea ferrariae CF5-4.</title>
        <authorList>
            <person name="Chen F."/>
            <person name="Li Y."/>
            <person name="Wang G."/>
        </authorList>
    </citation>
    <scope>NUCLEOTIDE SEQUENCE [LARGE SCALE GENOMIC DNA]</scope>
    <source>
        <strain evidence="2 3">CF5-4</strain>
    </source>
</reference>
<keyword evidence="3" id="KW-1185">Reference proteome</keyword>
<dbReference type="Gene3D" id="3.20.80.10">
    <property type="entry name" value="Regulatory factor, effector binding domain"/>
    <property type="match status" value="1"/>
</dbReference>
<evidence type="ECO:0000259" key="1">
    <source>
        <dbReference type="SMART" id="SM00871"/>
    </source>
</evidence>
<dbReference type="InterPro" id="IPR010499">
    <property type="entry name" value="AraC_E-bd"/>
</dbReference>
<dbReference type="SMART" id="SM00871">
    <property type="entry name" value="AraC_E_bind"/>
    <property type="match status" value="1"/>
</dbReference>
<organism evidence="2 3">
    <name type="scientific">Actinotalea ferrariae CF5-4</name>
    <dbReference type="NCBI Taxonomy" id="948458"/>
    <lineage>
        <taxon>Bacteria</taxon>
        <taxon>Bacillati</taxon>
        <taxon>Actinomycetota</taxon>
        <taxon>Actinomycetes</taxon>
        <taxon>Micrococcales</taxon>
        <taxon>Cellulomonadaceae</taxon>
        <taxon>Actinotalea</taxon>
    </lineage>
</organism>
<dbReference type="AlphaFoldDB" id="A0A021VRG5"/>
<dbReference type="Proteomes" id="UP000019753">
    <property type="component" value="Unassembled WGS sequence"/>
</dbReference>
<accession>A0A021VRG5</accession>
<dbReference type="SUPFAM" id="SSF55136">
    <property type="entry name" value="Probable bacterial effector-binding domain"/>
    <property type="match status" value="1"/>
</dbReference>
<dbReference type="RefSeq" id="WP_052022656.1">
    <property type="nucleotide sequence ID" value="NZ_AXCW01000074.1"/>
</dbReference>
<comment type="caution">
    <text evidence="2">The sequence shown here is derived from an EMBL/GenBank/DDBJ whole genome shotgun (WGS) entry which is preliminary data.</text>
</comment>
<dbReference type="InterPro" id="IPR029442">
    <property type="entry name" value="GyrI-like"/>
</dbReference>
<sequence length="152" mass="16137">MDVERVELGPARLVGVQETVPMDHLTEFFDRAFGAAAGGLAAQGAPPTGPAVALYRGDVTEVVDLTAGFVVPLDAPAPGDGLVDVRLPEGAAVVTVHVGPYDTLEQTYAELGRWMAERGLAARDVMWEEYLDGPAGEPDPARWRTRVVTPIS</sequence>
<evidence type="ECO:0000313" key="3">
    <source>
        <dbReference type="Proteomes" id="UP000019753"/>
    </source>
</evidence>
<name>A0A021VRG5_9CELL</name>
<evidence type="ECO:0000313" key="2">
    <source>
        <dbReference type="EMBL" id="EYR63713.1"/>
    </source>
</evidence>
<dbReference type="InterPro" id="IPR011256">
    <property type="entry name" value="Reg_factor_effector_dom_sf"/>
</dbReference>